<dbReference type="GeneTree" id="ENSGT01110000267289"/>
<dbReference type="InterPro" id="IPR036397">
    <property type="entry name" value="RNaseH_sf"/>
</dbReference>
<dbReference type="Proteomes" id="UP000261580">
    <property type="component" value="Unassembled WGS sequence"/>
</dbReference>
<protein>
    <recommendedName>
        <fullName evidence="3">Transposase Tc1-like domain-containing protein</fullName>
    </recommendedName>
</protein>
<dbReference type="STRING" id="32507.ENSNBRP00000004308"/>
<proteinExistence type="predicted"/>
<reference evidence="1" key="2">
    <citation type="submission" date="2025-09" db="UniProtKB">
        <authorList>
            <consortium name="Ensembl"/>
        </authorList>
    </citation>
    <scope>IDENTIFICATION</scope>
</reference>
<dbReference type="GO" id="GO:0003676">
    <property type="term" value="F:nucleic acid binding"/>
    <property type="evidence" value="ECO:0007669"/>
    <property type="project" value="InterPro"/>
</dbReference>
<dbReference type="AlphaFoldDB" id="A0A3Q4GCU0"/>
<evidence type="ECO:0000313" key="2">
    <source>
        <dbReference type="Proteomes" id="UP000261580"/>
    </source>
</evidence>
<accession>A0A3Q4GCU0</accession>
<dbReference type="Gene3D" id="3.30.420.10">
    <property type="entry name" value="Ribonuclease H-like superfamily/Ribonuclease H"/>
    <property type="match status" value="1"/>
</dbReference>
<name>A0A3Q4GCU0_NEOBR</name>
<evidence type="ECO:0008006" key="3">
    <source>
        <dbReference type="Google" id="ProtNLM"/>
    </source>
</evidence>
<evidence type="ECO:0000313" key="1">
    <source>
        <dbReference type="Ensembl" id="ENSNBRP00000004308.1"/>
    </source>
</evidence>
<dbReference type="Ensembl" id="ENSNBRT00000004445.1">
    <property type="protein sequence ID" value="ENSNBRP00000004308.1"/>
    <property type="gene ID" value="ENSNBRG00000003414.1"/>
</dbReference>
<keyword evidence="2" id="KW-1185">Reference proteome</keyword>
<reference evidence="1" key="1">
    <citation type="submission" date="2025-08" db="UniProtKB">
        <authorList>
            <consortium name="Ensembl"/>
        </authorList>
    </citation>
    <scope>IDENTIFICATION</scope>
</reference>
<sequence>TRMLTLSTCRELQKDLESAGTIVLKKTTCSLKKKHLEVHLKFADQHLGKLVRSWENIVWSADAMFGGQKALLRIWRRRLQIPPEMFSTRHSGGGTIIVWGGHQTAAGYVQMLQKASLMTEGPHLDFFQENNITLLDHPPGKKVCSSKKKKSPP</sequence>
<organism evidence="1 2">
    <name type="scientific">Neolamprologus brichardi</name>
    <name type="common">Fairy cichlid</name>
    <name type="synonym">Lamprologus brichardi</name>
    <dbReference type="NCBI Taxonomy" id="32507"/>
    <lineage>
        <taxon>Eukaryota</taxon>
        <taxon>Metazoa</taxon>
        <taxon>Chordata</taxon>
        <taxon>Craniata</taxon>
        <taxon>Vertebrata</taxon>
        <taxon>Euteleostomi</taxon>
        <taxon>Actinopterygii</taxon>
        <taxon>Neopterygii</taxon>
        <taxon>Teleostei</taxon>
        <taxon>Neoteleostei</taxon>
        <taxon>Acanthomorphata</taxon>
        <taxon>Ovalentaria</taxon>
        <taxon>Cichlomorphae</taxon>
        <taxon>Cichliformes</taxon>
        <taxon>Cichlidae</taxon>
        <taxon>African cichlids</taxon>
        <taxon>Pseudocrenilabrinae</taxon>
        <taxon>Lamprologini</taxon>
        <taxon>Neolamprologus</taxon>
    </lineage>
</organism>